<feature type="transmembrane region" description="Helical" evidence="10">
    <location>
        <begin position="410"/>
        <end position="432"/>
    </location>
</feature>
<dbReference type="InterPro" id="IPR045070">
    <property type="entry name" value="MATE_MepA-like"/>
</dbReference>
<dbReference type="NCBIfam" id="TIGR00797">
    <property type="entry name" value="matE"/>
    <property type="match status" value="1"/>
</dbReference>
<dbReference type="GO" id="GO:0042910">
    <property type="term" value="F:xenobiotic transmembrane transporter activity"/>
    <property type="evidence" value="ECO:0007669"/>
    <property type="project" value="InterPro"/>
</dbReference>
<evidence type="ECO:0000256" key="1">
    <source>
        <dbReference type="ARBA" id="ARBA00004651"/>
    </source>
</evidence>
<dbReference type="EMBL" id="FQZY01000018">
    <property type="protein sequence ID" value="SHJ82172.1"/>
    <property type="molecule type" value="Genomic_DNA"/>
</dbReference>
<dbReference type="Pfam" id="PF01554">
    <property type="entry name" value="MatE"/>
    <property type="match status" value="2"/>
</dbReference>
<feature type="transmembrane region" description="Helical" evidence="10">
    <location>
        <begin position="148"/>
        <end position="169"/>
    </location>
</feature>
<protein>
    <recommendedName>
        <fullName evidence="3">Multidrug export protein MepA</fullName>
    </recommendedName>
</protein>
<keyword evidence="5" id="KW-1003">Cell membrane</keyword>
<dbReference type="STRING" id="1121950.SAMN02745243_01464"/>
<evidence type="ECO:0000256" key="3">
    <source>
        <dbReference type="ARBA" id="ARBA00022106"/>
    </source>
</evidence>
<proteinExistence type="inferred from homology"/>
<evidence type="ECO:0000256" key="8">
    <source>
        <dbReference type="ARBA" id="ARBA00023136"/>
    </source>
</evidence>
<evidence type="ECO:0000256" key="6">
    <source>
        <dbReference type="ARBA" id="ARBA00022692"/>
    </source>
</evidence>
<dbReference type="OrthoDB" id="9811110at2"/>
<dbReference type="PANTHER" id="PTHR43823:SF3">
    <property type="entry name" value="MULTIDRUG EXPORT PROTEIN MEPA"/>
    <property type="match status" value="1"/>
</dbReference>
<keyword evidence="6 10" id="KW-0812">Transmembrane</keyword>
<keyword evidence="9" id="KW-0046">Antibiotic resistance</keyword>
<feature type="transmembrane region" description="Helical" evidence="10">
    <location>
        <begin position="26"/>
        <end position="46"/>
    </location>
</feature>
<evidence type="ECO:0000256" key="4">
    <source>
        <dbReference type="ARBA" id="ARBA00022448"/>
    </source>
</evidence>
<dbReference type="InterPro" id="IPR048279">
    <property type="entry name" value="MdtK-like"/>
</dbReference>
<dbReference type="AlphaFoldDB" id="A0A1M6MF75"/>
<dbReference type="Proteomes" id="UP000184301">
    <property type="component" value="Unassembled WGS sequence"/>
</dbReference>
<reference evidence="11 12" key="1">
    <citation type="submission" date="2016-11" db="EMBL/GenBank/DDBJ databases">
        <authorList>
            <person name="Jaros S."/>
            <person name="Januszkiewicz K."/>
            <person name="Wedrychowicz H."/>
        </authorList>
    </citation>
    <scope>NUCLEOTIDE SEQUENCE [LARGE SCALE GENOMIC DNA]</scope>
    <source>
        <strain evidence="11 12">DSM 15480</strain>
    </source>
</reference>
<accession>A0A1M6MF75</accession>
<dbReference type="GO" id="GO:0015297">
    <property type="term" value="F:antiporter activity"/>
    <property type="evidence" value="ECO:0007669"/>
    <property type="project" value="InterPro"/>
</dbReference>
<dbReference type="InterPro" id="IPR051327">
    <property type="entry name" value="MATE_MepA_subfamily"/>
</dbReference>
<feature type="transmembrane region" description="Helical" evidence="10">
    <location>
        <begin position="208"/>
        <end position="227"/>
    </location>
</feature>
<evidence type="ECO:0000313" key="12">
    <source>
        <dbReference type="Proteomes" id="UP000184301"/>
    </source>
</evidence>
<sequence length="468" mass="51077">MGENKEKTDPKNRTNDFAEGSMWKNILLMAIPMTVAQLVQVFYNLVDRIYIGHMGADASLALTGLGLNFPIISLITAFCLLFSSGGAPLCSIERGRGNHERAEKLLGNCFVLLMITGVVLMVILYVFMRPILYTFGASDATYVYAADYLRIYLLGTLFVMTATGMNMFINSQGFGRIGMATTLLGAVCNIILDPIFIFVLGWGVRGAAAATVISQGISAAWALHFLLSDKAIYKIKKKWLRLDDGKLILQVLGLGLSGFVMAVTNSLTQIVCNAMLQRWGGDLYVGAMTILNSVREVFTLAAQGITQGAQPVLGYNYGAHEYKRVKKGIQFMSLVTISYTVVIWAVINLFPHPFIAMFTKDADLITLAAPALKIFFGGFFMMSLQFSGQATFVALGYSRHAVFFSLLRKAFIVVPLTLLLPGFLGVDGVFYAEPVSNYIGGTACYVAMLLTVWPRLSGKKSVGNSKAD</sequence>
<evidence type="ECO:0000256" key="2">
    <source>
        <dbReference type="ARBA" id="ARBA00008417"/>
    </source>
</evidence>
<comment type="subcellular location">
    <subcellularLocation>
        <location evidence="1">Cell membrane</location>
        <topology evidence="1">Multi-pass membrane protein</topology>
    </subcellularLocation>
</comment>
<dbReference type="RefSeq" id="WP_073107645.1">
    <property type="nucleotide sequence ID" value="NZ_FQZY01000018.1"/>
</dbReference>
<keyword evidence="8 10" id="KW-0472">Membrane</keyword>
<feature type="transmembrane region" description="Helical" evidence="10">
    <location>
        <begin position="331"/>
        <end position="354"/>
    </location>
</feature>
<feature type="transmembrane region" description="Helical" evidence="10">
    <location>
        <begin position="374"/>
        <end position="398"/>
    </location>
</feature>
<feature type="transmembrane region" description="Helical" evidence="10">
    <location>
        <begin position="105"/>
        <end position="128"/>
    </location>
</feature>
<keyword evidence="12" id="KW-1185">Reference proteome</keyword>
<gene>
    <name evidence="11" type="ORF">SAMN02745243_01464</name>
</gene>
<evidence type="ECO:0000256" key="9">
    <source>
        <dbReference type="ARBA" id="ARBA00023251"/>
    </source>
</evidence>
<feature type="transmembrane region" description="Helical" evidence="10">
    <location>
        <begin position="438"/>
        <end position="456"/>
    </location>
</feature>
<dbReference type="GO" id="GO:0046677">
    <property type="term" value="P:response to antibiotic"/>
    <property type="evidence" value="ECO:0007669"/>
    <property type="project" value="UniProtKB-KW"/>
</dbReference>
<evidence type="ECO:0000256" key="7">
    <source>
        <dbReference type="ARBA" id="ARBA00022989"/>
    </source>
</evidence>
<dbReference type="PIRSF" id="PIRSF006603">
    <property type="entry name" value="DinF"/>
    <property type="match status" value="1"/>
</dbReference>
<organism evidence="11 12">
    <name type="scientific">Hespellia stercorisuis DSM 15480</name>
    <dbReference type="NCBI Taxonomy" id="1121950"/>
    <lineage>
        <taxon>Bacteria</taxon>
        <taxon>Bacillati</taxon>
        <taxon>Bacillota</taxon>
        <taxon>Clostridia</taxon>
        <taxon>Lachnospirales</taxon>
        <taxon>Lachnospiraceae</taxon>
        <taxon>Hespellia</taxon>
    </lineage>
</organism>
<dbReference type="GO" id="GO:0005886">
    <property type="term" value="C:plasma membrane"/>
    <property type="evidence" value="ECO:0007669"/>
    <property type="project" value="UniProtKB-SubCell"/>
</dbReference>
<feature type="transmembrane region" description="Helical" evidence="10">
    <location>
        <begin position="181"/>
        <end position="202"/>
    </location>
</feature>
<feature type="transmembrane region" description="Helical" evidence="10">
    <location>
        <begin position="58"/>
        <end position="84"/>
    </location>
</feature>
<comment type="similarity">
    <text evidence="2">Belongs to the multi antimicrobial extrusion (MATE) (TC 2.A.66.1) family. MepA subfamily.</text>
</comment>
<dbReference type="PANTHER" id="PTHR43823">
    <property type="entry name" value="SPORULATION PROTEIN YKVU"/>
    <property type="match status" value="1"/>
</dbReference>
<dbReference type="InterPro" id="IPR002528">
    <property type="entry name" value="MATE_fam"/>
</dbReference>
<evidence type="ECO:0000256" key="5">
    <source>
        <dbReference type="ARBA" id="ARBA00022475"/>
    </source>
</evidence>
<evidence type="ECO:0000256" key="10">
    <source>
        <dbReference type="SAM" id="Phobius"/>
    </source>
</evidence>
<keyword evidence="4" id="KW-0813">Transport</keyword>
<keyword evidence="7 10" id="KW-1133">Transmembrane helix</keyword>
<dbReference type="CDD" id="cd13143">
    <property type="entry name" value="MATE_MepA_like"/>
    <property type="match status" value="1"/>
</dbReference>
<name>A0A1M6MF75_9FIRM</name>
<evidence type="ECO:0000313" key="11">
    <source>
        <dbReference type="EMBL" id="SHJ82172.1"/>
    </source>
</evidence>